<organism evidence="1 2">
    <name type="scientific">Paractinoplanes toevensis</name>
    <dbReference type="NCBI Taxonomy" id="571911"/>
    <lineage>
        <taxon>Bacteria</taxon>
        <taxon>Bacillati</taxon>
        <taxon>Actinomycetota</taxon>
        <taxon>Actinomycetes</taxon>
        <taxon>Micromonosporales</taxon>
        <taxon>Micromonosporaceae</taxon>
        <taxon>Paractinoplanes</taxon>
    </lineage>
</organism>
<protein>
    <submittedName>
        <fullName evidence="1">Uncharacterized protein</fullName>
    </submittedName>
</protein>
<dbReference type="AlphaFoldDB" id="A0A919TBB8"/>
<accession>A0A919TBB8</accession>
<sequence>MVGWTGFPSTSTRDTLSNYDFGSANFGLKDANFVSLLTEAMPAGITFNPAA</sequence>
<dbReference type="RefSeq" id="WP_213007205.1">
    <property type="nucleotide sequence ID" value="NZ_BOQN01000043.1"/>
</dbReference>
<dbReference type="Pfam" id="PF05630">
    <property type="entry name" value="NPP1"/>
    <property type="match status" value="1"/>
</dbReference>
<dbReference type="Proteomes" id="UP000677082">
    <property type="component" value="Unassembled WGS sequence"/>
</dbReference>
<keyword evidence="2" id="KW-1185">Reference proteome</keyword>
<dbReference type="InterPro" id="IPR008701">
    <property type="entry name" value="NPP1"/>
</dbReference>
<reference evidence="1 2" key="1">
    <citation type="submission" date="2021-03" db="EMBL/GenBank/DDBJ databases">
        <title>Whole genome shotgun sequence of Actinoplanes toevensis NBRC 105298.</title>
        <authorList>
            <person name="Komaki H."/>
            <person name="Tamura T."/>
        </authorList>
    </citation>
    <scope>NUCLEOTIDE SEQUENCE [LARGE SCALE GENOMIC DNA]</scope>
    <source>
        <strain evidence="1 2">NBRC 105298</strain>
    </source>
</reference>
<name>A0A919TBB8_9ACTN</name>
<evidence type="ECO:0000313" key="2">
    <source>
        <dbReference type="Proteomes" id="UP000677082"/>
    </source>
</evidence>
<comment type="caution">
    <text evidence="1">The sequence shown here is derived from an EMBL/GenBank/DDBJ whole genome shotgun (WGS) entry which is preliminary data.</text>
</comment>
<dbReference type="EMBL" id="BOQN01000043">
    <property type="protein sequence ID" value="GIM91300.1"/>
    <property type="molecule type" value="Genomic_DNA"/>
</dbReference>
<proteinExistence type="predicted"/>
<evidence type="ECO:0000313" key="1">
    <source>
        <dbReference type="EMBL" id="GIM91300.1"/>
    </source>
</evidence>
<gene>
    <name evidence="1" type="ORF">Ato02nite_030930</name>
</gene>